<dbReference type="InterPro" id="IPR001611">
    <property type="entry name" value="Leu-rich_rpt"/>
</dbReference>
<feature type="compositionally biased region" description="Polar residues" evidence="3">
    <location>
        <begin position="1087"/>
        <end position="1136"/>
    </location>
</feature>
<feature type="compositionally biased region" description="Low complexity" evidence="3">
    <location>
        <begin position="514"/>
        <end position="525"/>
    </location>
</feature>
<dbReference type="GO" id="GO:0005737">
    <property type="term" value="C:cytoplasm"/>
    <property type="evidence" value="ECO:0007669"/>
    <property type="project" value="TreeGrafter"/>
</dbReference>
<feature type="region of interest" description="Disordered" evidence="3">
    <location>
        <begin position="623"/>
        <end position="657"/>
    </location>
</feature>
<comment type="caution">
    <text evidence="5">The sequence shown here is derived from an EMBL/GenBank/DDBJ whole genome shotgun (WGS) entry which is preliminary data.</text>
</comment>
<evidence type="ECO:0000313" key="5">
    <source>
        <dbReference type="EMBL" id="GFN84539.1"/>
    </source>
</evidence>
<dbReference type="SUPFAM" id="SSF52075">
    <property type="entry name" value="Outer arm dynein light chain 1"/>
    <property type="match status" value="1"/>
</dbReference>
<feature type="compositionally biased region" description="Basic and acidic residues" evidence="3">
    <location>
        <begin position="1070"/>
        <end position="1079"/>
    </location>
</feature>
<keyword evidence="6" id="KW-1185">Reference proteome</keyword>
<keyword evidence="2" id="KW-0677">Repeat</keyword>
<gene>
    <name evidence="5" type="ORF">PoB_001104500</name>
</gene>
<dbReference type="GO" id="GO:0035091">
    <property type="term" value="F:phosphatidylinositol binding"/>
    <property type="evidence" value="ECO:0007669"/>
    <property type="project" value="InterPro"/>
</dbReference>
<dbReference type="SUPFAM" id="SSF64268">
    <property type="entry name" value="PX domain"/>
    <property type="match status" value="1"/>
</dbReference>
<keyword evidence="1" id="KW-0433">Leucine-rich repeat</keyword>
<proteinExistence type="predicted"/>
<feature type="compositionally biased region" description="Polar residues" evidence="3">
    <location>
        <begin position="526"/>
        <end position="541"/>
    </location>
</feature>
<dbReference type="InterPro" id="IPR001683">
    <property type="entry name" value="PX_dom"/>
</dbReference>
<dbReference type="PANTHER" id="PTHR15454:SF35">
    <property type="entry name" value="NISCHARIN"/>
    <property type="match status" value="1"/>
</dbReference>
<dbReference type="PANTHER" id="PTHR15454">
    <property type="entry name" value="NISCHARIN RELATED"/>
    <property type="match status" value="1"/>
</dbReference>
<feature type="compositionally biased region" description="Polar residues" evidence="3">
    <location>
        <begin position="1154"/>
        <end position="1163"/>
    </location>
</feature>
<reference evidence="5 6" key="1">
    <citation type="journal article" date="2021" name="Elife">
        <title>Chloroplast acquisition without the gene transfer in kleptoplastic sea slugs, Plakobranchus ocellatus.</title>
        <authorList>
            <person name="Maeda T."/>
            <person name="Takahashi S."/>
            <person name="Yoshida T."/>
            <person name="Shimamura S."/>
            <person name="Takaki Y."/>
            <person name="Nagai Y."/>
            <person name="Toyoda A."/>
            <person name="Suzuki Y."/>
            <person name="Arimoto A."/>
            <person name="Ishii H."/>
            <person name="Satoh N."/>
            <person name="Nishiyama T."/>
            <person name="Hasebe M."/>
            <person name="Maruyama T."/>
            <person name="Minagawa J."/>
            <person name="Obokata J."/>
            <person name="Shigenobu S."/>
        </authorList>
    </citation>
    <scope>NUCLEOTIDE SEQUENCE [LARGE SCALE GENOMIC DNA]</scope>
</reference>
<dbReference type="InterPro" id="IPR057714">
    <property type="entry name" value="PH_NISCH_C"/>
</dbReference>
<dbReference type="EMBL" id="BLXT01001319">
    <property type="protein sequence ID" value="GFN84539.1"/>
    <property type="molecule type" value="Genomic_DNA"/>
</dbReference>
<feature type="region of interest" description="Disordered" evidence="3">
    <location>
        <begin position="966"/>
        <end position="987"/>
    </location>
</feature>
<accession>A0AAV3YP84</accession>
<dbReference type="SMART" id="SM00312">
    <property type="entry name" value="PX"/>
    <property type="match status" value="1"/>
</dbReference>
<evidence type="ECO:0000256" key="3">
    <source>
        <dbReference type="SAM" id="MobiDB-lite"/>
    </source>
</evidence>
<dbReference type="FunFam" id="3.30.1520.10:FF:000020">
    <property type="entry name" value="nischarin isoform X1"/>
    <property type="match status" value="1"/>
</dbReference>
<dbReference type="Pfam" id="PF00787">
    <property type="entry name" value="PX"/>
    <property type="match status" value="1"/>
</dbReference>
<dbReference type="Gene3D" id="3.80.10.10">
    <property type="entry name" value="Ribonuclease Inhibitor"/>
    <property type="match status" value="1"/>
</dbReference>
<dbReference type="Pfam" id="PF14580">
    <property type="entry name" value="LRR_9"/>
    <property type="match status" value="1"/>
</dbReference>
<evidence type="ECO:0000259" key="4">
    <source>
        <dbReference type="PROSITE" id="PS50195"/>
    </source>
</evidence>
<organism evidence="5 6">
    <name type="scientific">Plakobranchus ocellatus</name>
    <dbReference type="NCBI Taxonomy" id="259542"/>
    <lineage>
        <taxon>Eukaryota</taxon>
        <taxon>Metazoa</taxon>
        <taxon>Spiralia</taxon>
        <taxon>Lophotrochozoa</taxon>
        <taxon>Mollusca</taxon>
        <taxon>Gastropoda</taxon>
        <taxon>Heterobranchia</taxon>
        <taxon>Euthyneura</taxon>
        <taxon>Panpulmonata</taxon>
        <taxon>Sacoglossa</taxon>
        <taxon>Placobranchoidea</taxon>
        <taxon>Plakobranchidae</taxon>
        <taxon>Plakobranchus</taxon>
    </lineage>
</organism>
<feature type="region of interest" description="Disordered" evidence="3">
    <location>
        <begin position="474"/>
        <end position="558"/>
    </location>
</feature>
<feature type="compositionally biased region" description="Polar residues" evidence="3">
    <location>
        <begin position="494"/>
        <end position="503"/>
    </location>
</feature>
<dbReference type="SMART" id="SM00369">
    <property type="entry name" value="LRR_TYP"/>
    <property type="match status" value="4"/>
</dbReference>
<sequence length="1717" mass="191180">MAHFGKELDDFKGSRCIRIHSAEQTEQFTLYVITVSVGSYSWTVKHRYSEFHELHEKLTASYKLDKTLLPPKKIFGNQSESFIKKRQRELEIYLQTIILYLAQHIPSCLAYFLDFDKYEIHGITQAMAEDLYNRGEALLFSKEPFEVTSLQLFSLTERLKLPEPTCESGDVKKDLGHILDFITRCKQLKVICQREPVGTSNILMNKVPFDLTLFKSLQTLSIQGCNMRLITGLETVKQTLSKLEVHQSSSSMKEVLLQDAHHWRAEDGGIIVGYWDFVTAVDFSHNSFSEIHESIQLLPNLESLDMSHNVVESIQNLQWLSQLTFVDLSHNNIRHLDSLHTKLGNIKTLRISHNRLERLHGFAKLFSLQTLDISYNSISTIEELWFVSQLPCIEDLTVEGNAVTNSLDYRTKTLEMFGDRVREVVLDKQRSDQKELDTVAVLQALRKAKNVKIVKKSFQQKNPSALSLSDMYAEGADTPERRSSLTASPLPGNMSRSVPSNNGADWRKREQGASSSPVSQVSIKSFNSVQEQGEGLNSNSPGMAVSPLIRSGSTPQTSQLAQEALSDLEAEEELGHEFEQVPEAHPFDLNFDNMAVAAPKGSHAKAGEASGKAKSPAPKLLNKLKKSPQCSGLASSPGSKKQTEKQQQGREAPSQMRKLMSTSNVSDLPGMSDPKFISWLGEQLLGERGLSTEAASDTAESDSIIDILWCYGEQLSRPGNLFPCCAVLTRDKVVLERLVIPMDSSSLTNFPELKPITIVPICNLQQLVVGPCHAFLRLEEAFVGKPGTFTVFGVEPHGLKRFVNKLFQVCEDIDECNTPDCIDLSVQSDLLKEIVAWEEKHLSMASDRLAVAILMKESAAKDFTFLVLSENQVYCLDMSFVHWPPASFETSPDASITFKIQHAFSITNKIGNIKIHPLPDPGTTNLLFPQGSQHDVLVKENEEIQFLQYQLDLQVTLCSEGMSPVSRSVSPTQPQSVCGGNKADPSQQQHCSDVSYFFSSAAHRDLFLDRLTNLRAEQAHRMSPNVREEPEGGNELLPQSNKCGQIINSTQSGPALPKETDTVDDEEKSSEEKHHRIGPDVEEDALSSGSAQTATSEDNTVYYSASPSENLSVSPMSNFSRASISPPHTDQSTASGRKTIIPQVVTVEMNSAASNQFQQSDPSMPSELNFDKGNQDNQRAAVKSSYSAAVGGPQLESNSSENQQEFSLAYEHLKQRGTTSDIQAEESELDQHLRLCVRSYDLLAPLPVKLKPLHLMGGRDLRKFFKTSVLESSGLSIDGRGDSGLRSGMEEELRHLLWTCVVPYTDPKHEIVTLVMISTNGIYLVSDTSPSPSHKSRPSWMTHTRNQSDSVFAWKSSAMATAPANTTPMFSPPRVVADSADVRTDGGAASMIGYTSSVVKPYFRFHYKDLRQVDIGVFDQCVRLTGSCANSVFTLAVRDNAATEKLVQYLKDMLTLFYSAASSPSAASETSHLDMHLLSSWEAEDVYHEESHRTKSTLEGIVYTHPSQVKFVYPGEDAIRDILYLVNQRAGHHGRPQKASAAALGASPSVSVRDSPNSSLWLYILCHQLLREPQIDKMPASQARSVIITPTHFSLSQEDFVTYPLPDFVRGLPEHPCHQIVECRQIEALKCIKLYRCNPHWLALTFVDEAEGFVVDTSIEHFSPAQVGKEKQGRSPEVTLYFFIQSPKEKEKMVQLLGKLWKQLVTQVGRILDVTYV</sequence>
<dbReference type="PROSITE" id="PS51450">
    <property type="entry name" value="LRR"/>
    <property type="match status" value="4"/>
</dbReference>
<feature type="compositionally biased region" description="Polar residues" evidence="3">
    <location>
        <begin position="628"/>
        <end position="640"/>
    </location>
</feature>
<name>A0AAV3YP84_9GAST</name>
<feature type="compositionally biased region" description="Polar residues" evidence="3">
    <location>
        <begin position="1037"/>
        <end position="1053"/>
    </location>
</feature>
<evidence type="ECO:0000256" key="1">
    <source>
        <dbReference type="ARBA" id="ARBA00022614"/>
    </source>
</evidence>
<feature type="region of interest" description="Disordered" evidence="3">
    <location>
        <begin position="1154"/>
        <end position="1203"/>
    </location>
</feature>
<dbReference type="Gene3D" id="3.30.1520.10">
    <property type="entry name" value="Phox-like domain"/>
    <property type="match status" value="1"/>
</dbReference>
<dbReference type="InterPro" id="IPR003591">
    <property type="entry name" value="Leu-rich_rpt_typical-subtyp"/>
</dbReference>
<dbReference type="InterPro" id="IPR036871">
    <property type="entry name" value="PX_dom_sf"/>
</dbReference>
<dbReference type="InterPro" id="IPR032675">
    <property type="entry name" value="LRR_dom_sf"/>
</dbReference>
<evidence type="ECO:0000256" key="2">
    <source>
        <dbReference type="ARBA" id="ARBA00022737"/>
    </source>
</evidence>
<feature type="domain" description="PX" evidence="4">
    <location>
        <begin position="9"/>
        <end position="119"/>
    </location>
</feature>
<dbReference type="Proteomes" id="UP000735302">
    <property type="component" value="Unassembled WGS sequence"/>
</dbReference>
<dbReference type="PROSITE" id="PS50195">
    <property type="entry name" value="PX"/>
    <property type="match status" value="1"/>
</dbReference>
<protein>
    <recommendedName>
        <fullName evidence="4">PX domain-containing protein</fullName>
    </recommendedName>
</protein>
<dbReference type="SMART" id="SM00365">
    <property type="entry name" value="LRR_SD22"/>
    <property type="match status" value="5"/>
</dbReference>
<dbReference type="Pfam" id="PF25625">
    <property type="entry name" value="PH_NISCH_C"/>
    <property type="match status" value="1"/>
</dbReference>
<feature type="region of interest" description="Disordered" evidence="3">
    <location>
        <begin position="1019"/>
        <end position="1137"/>
    </location>
</feature>
<evidence type="ECO:0000313" key="6">
    <source>
        <dbReference type="Proteomes" id="UP000735302"/>
    </source>
</evidence>